<dbReference type="InterPro" id="IPR026816">
    <property type="entry name" value="Flavodoxin_dom"/>
</dbReference>
<dbReference type="SUPFAM" id="SSF52218">
    <property type="entry name" value="Flavoproteins"/>
    <property type="match status" value="1"/>
</dbReference>
<dbReference type="InterPro" id="IPR029039">
    <property type="entry name" value="Flavoprotein-like_sf"/>
</dbReference>
<dbReference type="RefSeq" id="WP_066863885.1">
    <property type="nucleotide sequence ID" value="NZ_CABKVV010000013.1"/>
</dbReference>
<proteinExistence type="predicted"/>
<name>A0ABT1S3Z0_9FIRM</name>
<evidence type="ECO:0000313" key="3">
    <source>
        <dbReference type="Proteomes" id="UP001524473"/>
    </source>
</evidence>
<evidence type="ECO:0000259" key="1">
    <source>
        <dbReference type="Pfam" id="PF12724"/>
    </source>
</evidence>
<reference evidence="2 3" key="1">
    <citation type="submission" date="2022-06" db="EMBL/GenBank/DDBJ databases">
        <title>Isolation of gut microbiota from human fecal samples.</title>
        <authorList>
            <person name="Pamer E.G."/>
            <person name="Barat B."/>
            <person name="Waligurski E."/>
            <person name="Medina S."/>
            <person name="Paddock L."/>
            <person name="Mostad J."/>
        </authorList>
    </citation>
    <scope>NUCLEOTIDE SEQUENCE [LARGE SCALE GENOMIC DNA]</scope>
    <source>
        <strain evidence="2 3">DFI.9.73</strain>
    </source>
</reference>
<dbReference type="GeneID" id="90532422"/>
<sequence length="173" mass="19993">MKTLILYHSKTGFTERYAKWLAEALQGDCVPFQNRRKIDLSLYDRVVFGAGCHAGTIRKLKWLKDNLPKLAGKRVAVFCTGAMPPGSPEIERLLNGSFTPEEQNRLRAFYLWGGINYERMGLADRTLMSIFRKMLNKEQWEEQKEMAKAIAKSFDRTNPAYLEPLKEYLRADP</sequence>
<dbReference type="InterPro" id="IPR001226">
    <property type="entry name" value="Flavodoxin_CS"/>
</dbReference>
<comment type="caution">
    <text evidence="2">The sequence shown here is derived from an EMBL/GenBank/DDBJ whole genome shotgun (WGS) entry which is preliminary data.</text>
</comment>
<dbReference type="Proteomes" id="UP001524473">
    <property type="component" value="Unassembled WGS sequence"/>
</dbReference>
<dbReference type="PANTHER" id="PTHR38030:SF2">
    <property type="entry name" value="PROTOPORPHYRINOGEN IX DEHYDROGENASE [QUINONE]"/>
    <property type="match status" value="1"/>
</dbReference>
<accession>A0ABT1S3Z0</accession>
<keyword evidence="3" id="KW-1185">Reference proteome</keyword>
<feature type="domain" description="Flavodoxin" evidence="1">
    <location>
        <begin position="4"/>
        <end position="138"/>
    </location>
</feature>
<dbReference type="PANTHER" id="PTHR38030">
    <property type="entry name" value="PROTOPORPHYRINOGEN IX DEHYDROGENASE [MENAQUINONE]"/>
    <property type="match status" value="1"/>
</dbReference>
<organism evidence="2 3">
    <name type="scientific">Neglectibacter timonensis</name>
    <dbReference type="NCBI Taxonomy" id="1776382"/>
    <lineage>
        <taxon>Bacteria</taxon>
        <taxon>Bacillati</taxon>
        <taxon>Bacillota</taxon>
        <taxon>Clostridia</taxon>
        <taxon>Eubacteriales</taxon>
        <taxon>Oscillospiraceae</taxon>
        <taxon>Neglectibacter</taxon>
    </lineage>
</organism>
<dbReference type="EMBL" id="JANFZH010000060">
    <property type="protein sequence ID" value="MCQ4841638.1"/>
    <property type="molecule type" value="Genomic_DNA"/>
</dbReference>
<dbReference type="Pfam" id="PF12724">
    <property type="entry name" value="Flavodoxin_5"/>
    <property type="match status" value="1"/>
</dbReference>
<dbReference type="Gene3D" id="3.40.50.360">
    <property type="match status" value="1"/>
</dbReference>
<dbReference type="PROSITE" id="PS00201">
    <property type="entry name" value="FLAVODOXIN"/>
    <property type="match status" value="1"/>
</dbReference>
<protein>
    <submittedName>
        <fullName evidence="2">Flavodoxin domain-containing protein</fullName>
    </submittedName>
</protein>
<gene>
    <name evidence="2" type="ORF">NE695_17135</name>
</gene>
<evidence type="ECO:0000313" key="2">
    <source>
        <dbReference type="EMBL" id="MCQ4841638.1"/>
    </source>
</evidence>
<dbReference type="InterPro" id="IPR052200">
    <property type="entry name" value="Protoporphyrinogen_IX_DH"/>
</dbReference>